<feature type="transmembrane region" description="Helical" evidence="1">
    <location>
        <begin position="34"/>
        <end position="52"/>
    </location>
</feature>
<evidence type="ECO:0000313" key="3">
    <source>
        <dbReference type="Proteomes" id="UP000515292"/>
    </source>
</evidence>
<dbReference type="Proteomes" id="UP000515292">
    <property type="component" value="Chromosome"/>
</dbReference>
<proteinExistence type="predicted"/>
<gene>
    <name evidence="2" type="ORF">H3309_12450</name>
</gene>
<dbReference type="KEGG" id="sand:H3309_12450"/>
<keyword evidence="1" id="KW-0472">Membrane</keyword>
<name>A0A7G5IFM9_9SPHN</name>
<evidence type="ECO:0000313" key="2">
    <source>
        <dbReference type="EMBL" id="QMW22171.1"/>
    </source>
</evidence>
<reference evidence="2 3" key="1">
    <citation type="submission" date="2020-07" db="EMBL/GenBank/DDBJ databases">
        <title>Complete genome sequence for Sandaracinobacter sp. M6.</title>
        <authorList>
            <person name="Tang Y."/>
            <person name="Liu Q."/>
            <person name="Guo Z."/>
            <person name="Lei P."/>
            <person name="Huang B."/>
        </authorList>
    </citation>
    <scope>NUCLEOTIDE SEQUENCE [LARGE SCALE GENOMIC DNA]</scope>
    <source>
        <strain evidence="2 3">M6</strain>
    </source>
</reference>
<dbReference type="AlphaFoldDB" id="A0A7G5IFM9"/>
<sequence length="64" mass="6915">MADPAKGRLLALVAVRVLGLLVTGAGVWMLGRELWLPGGLLVAAGLVQLWLVPRAMLRAWRGER</sequence>
<protein>
    <submittedName>
        <fullName evidence="2">Uncharacterized protein</fullName>
    </submittedName>
</protein>
<dbReference type="EMBL" id="CP059851">
    <property type="protein sequence ID" value="QMW22171.1"/>
    <property type="molecule type" value="Genomic_DNA"/>
</dbReference>
<organism evidence="2 3">
    <name type="scientific">Sandaracinobacteroides saxicola</name>
    <dbReference type="NCBI Taxonomy" id="2759707"/>
    <lineage>
        <taxon>Bacteria</taxon>
        <taxon>Pseudomonadati</taxon>
        <taxon>Pseudomonadota</taxon>
        <taxon>Alphaproteobacteria</taxon>
        <taxon>Sphingomonadales</taxon>
        <taxon>Sphingosinicellaceae</taxon>
        <taxon>Sandaracinobacteroides</taxon>
    </lineage>
</organism>
<keyword evidence="1" id="KW-1133">Transmembrane helix</keyword>
<keyword evidence="3" id="KW-1185">Reference proteome</keyword>
<keyword evidence="1" id="KW-0812">Transmembrane</keyword>
<evidence type="ECO:0000256" key="1">
    <source>
        <dbReference type="SAM" id="Phobius"/>
    </source>
</evidence>
<accession>A0A7G5IFM9</accession>
<dbReference type="RefSeq" id="WP_182295016.1">
    <property type="nucleotide sequence ID" value="NZ_CP059851.1"/>
</dbReference>